<keyword evidence="2" id="KW-1185">Reference proteome</keyword>
<protein>
    <submittedName>
        <fullName evidence="1">Uncharacterized protein</fullName>
    </submittedName>
</protein>
<sequence length="104" mass="12174">MSPKRTILLQNRDTLFSLAAHYKSFICGNFFCTRNLQHFPRWWPTGGIYFTSSWTVGNEPLPHWRKWNSFFARGSDTPLIIPDVALSDLPSIMEMHVKIFRKCP</sequence>
<organism evidence="1 2">
    <name type="scientific">Caerostris darwini</name>
    <dbReference type="NCBI Taxonomy" id="1538125"/>
    <lineage>
        <taxon>Eukaryota</taxon>
        <taxon>Metazoa</taxon>
        <taxon>Ecdysozoa</taxon>
        <taxon>Arthropoda</taxon>
        <taxon>Chelicerata</taxon>
        <taxon>Arachnida</taxon>
        <taxon>Araneae</taxon>
        <taxon>Araneomorphae</taxon>
        <taxon>Entelegynae</taxon>
        <taxon>Araneoidea</taxon>
        <taxon>Araneidae</taxon>
        <taxon>Caerostris</taxon>
    </lineage>
</organism>
<dbReference type="Proteomes" id="UP001054837">
    <property type="component" value="Unassembled WGS sequence"/>
</dbReference>
<evidence type="ECO:0000313" key="2">
    <source>
        <dbReference type="Proteomes" id="UP001054837"/>
    </source>
</evidence>
<proteinExistence type="predicted"/>
<dbReference type="EMBL" id="BPLQ01004327">
    <property type="protein sequence ID" value="GIY07271.1"/>
    <property type="molecule type" value="Genomic_DNA"/>
</dbReference>
<name>A0AAV4QGN3_9ARAC</name>
<dbReference type="AlphaFoldDB" id="A0AAV4QGN3"/>
<reference evidence="1 2" key="1">
    <citation type="submission" date="2021-06" db="EMBL/GenBank/DDBJ databases">
        <title>Caerostris darwini draft genome.</title>
        <authorList>
            <person name="Kono N."/>
            <person name="Arakawa K."/>
        </authorList>
    </citation>
    <scope>NUCLEOTIDE SEQUENCE [LARGE SCALE GENOMIC DNA]</scope>
</reference>
<gene>
    <name evidence="1" type="ORF">CDAR_410501</name>
</gene>
<comment type="caution">
    <text evidence="1">The sequence shown here is derived from an EMBL/GenBank/DDBJ whole genome shotgun (WGS) entry which is preliminary data.</text>
</comment>
<evidence type="ECO:0000313" key="1">
    <source>
        <dbReference type="EMBL" id="GIY07271.1"/>
    </source>
</evidence>
<accession>A0AAV4QGN3</accession>